<feature type="chain" id="PRO_5029558569" evidence="1">
    <location>
        <begin position="20"/>
        <end position="327"/>
    </location>
</feature>
<name>A0A7M7Q814_NASVI</name>
<reference evidence="2" key="1">
    <citation type="submission" date="2021-01" db="UniProtKB">
        <authorList>
            <consortium name="EnsemblMetazoa"/>
        </authorList>
    </citation>
    <scope>IDENTIFICATION</scope>
</reference>
<protein>
    <submittedName>
        <fullName evidence="2">Uncharacterized protein</fullName>
    </submittedName>
</protein>
<dbReference type="GeneID" id="100680396"/>
<dbReference type="RefSeq" id="XP_031782212.1">
    <property type="nucleotide sequence ID" value="XM_031926352.1"/>
</dbReference>
<sequence length="327" mass="33472">MKLTLIVCALLLAVAAVSCSPIEKREAAADDLSPLNEVYVFQNDDEERSDRDKRKIGIVKLGVSNGIINFVFGKLDAFLDAKTKALAVLDEGNKAKNAAFEIDNTKSATSEFINKFIAQKIKATTGSVGPLFNAGTTFLSSAKQGIAGAFVSKFAPLSSLAGGLAGGLSGASGGGDDGSNGGGSNSGSFLTGILGSLSGGGGLGSLSGGLSGGNNDVDDHVDVDFPSANADATASAGFANLGGGVGKKKTKIRTTTEDIPEFDRNKVSLDIPPQVFGGGFTIITNISKVISSLIMNSAKRTQSILEVFKPLFRGKFAIKGLPSDNPN</sequence>
<dbReference type="InParanoid" id="A0A7M7Q814"/>
<keyword evidence="3" id="KW-1185">Reference proteome</keyword>
<dbReference type="OrthoDB" id="8197466at2759"/>
<dbReference type="Proteomes" id="UP000002358">
    <property type="component" value="Chromosome 3"/>
</dbReference>
<accession>A0A7M7Q814</accession>
<keyword evidence="1" id="KW-0732">Signal</keyword>
<evidence type="ECO:0000256" key="1">
    <source>
        <dbReference type="SAM" id="SignalP"/>
    </source>
</evidence>
<dbReference type="EnsemblMetazoa" id="XM_031926352">
    <property type="protein sequence ID" value="XP_031782212"/>
    <property type="gene ID" value="LOC100680396"/>
</dbReference>
<dbReference type="PROSITE" id="PS51257">
    <property type="entry name" value="PROKAR_LIPOPROTEIN"/>
    <property type="match status" value="1"/>
</dbReference>
<organism evidence="2 3">
    <name type="scientific">Nasonia vitripennis</name>
    <name type="common">Parasitic wasp</name>
    <dbReference type="NCBI Taxonomy" id="7425"/>
    <lineage>
        <taxon>Eukaryota</taxon>
        <taxon>Metazoa</taxon>
        <taxon>Ecdysozoa</taxon>
        <taxon>Arthropoda</taxon>
        <taxon>Hexapoda</taxon>
        <taxon>Insecta</taxon>
        <taxon>Pterygota</taxon>
        <taxon>Neoptera</taxon>
        <taxon>Endopterygota</taxon>
        <taxon>Hymenoptera</taxon>
        <taxon>Apocrita</taxon>
        <taxon>Proctotrupomorpha</taxon>
        <taxon>Chalcidoidea</taxon>
        <taxon>Pteromalidae</taxon>
        <taxon>Pteromalinae</taxon>
        <taxon>Nasonia</taxon>
    </lineage>
</organism>
<feature type="signal peptide" evidence="1">
    <location>
        <begin position="1"/>
        <end position="19"/>
    </location>
</feature>
<dbReference type="AlphaFoldDB" id="A0A7M7Q814"/>
<evidence type="ECO:0000313" key="3">
    <source>
        <dbReference type="Proteomes" id="UP000002358"/>
    </source>
</evidence>
<dbReference type="KEGG" id="nvi:100680396"/>
<proteinExistence type="predicted"/>
<evidence type="ECO:0000313" key="2">
    <source>
        <dbReference type="EnsemblMetazoa" id="XP_031782212"/>
    </source>
</evidence>